<evidence type="ECO:0000313" key="5">
    <source>
        <dbReference type="EMBL" id="KAI1721907.1"/>
    </source>
</evidence>
<dbReference type="PROSITE" id="PS50405">
    <property type="entry name" value="GST_CTER"/>
    <property type="match status" value="1"/>
</dbReference>
<dbReference type="SUPFAM" id="SSF47616">
    <property type="entry name" value="GST C-terminal domain-like"/>
    <property type="match status" value="1"/>
</dbReference>
<dbReference type="InterPro" id="IPR036282">
    <property type="entry name" value="Glutathione-S-Trfase_C_sf"/>
</dbReference>
<dbReference type="InterPro" id="IPR050213">
    <property type="entry name" value="GST_superfamily"/>
</dbReference>
<evidence type="ECO:0000256" key="1">
    <source>
        <dbReference type="ARBA" id="ARBA00012452"/>
    </source>
</evidence>
<dbReference type="InterPro" id="IPR004046">
    <property type="entry name" value="GST_C"/>
</dbReference>
<comment type="catalytic activity">
    <reaction evidence="3">
        <text>RX + glutathione = an S-substituted glutathione + a halide anion + H(+)</text>
        <dbReference type="Rhea" id="RHEA:16437"/>
        <dbReference type="ChEBI" id="CHEBI:15378"/>
        <dbReference type="ChEBI" id="CHEBI:16042"/>
        <dbReference type="ChEBI" id="CHEBI:17792"/>
        <dbReference type="ChEBI" id="CHEBI:57925"/>
        <dbReference type="ChEBI" id="CHEBI:90779"/>
        <dbReference type="EC" id="2.5.1.18"/>
    </reaction>
</comment>
<evidence type="ECO:0000313" key="6">
    <source>
        <dbReference type="Proteomes" id="UP001201812"/>
    </source>
</evidence>
<dbReference type="PANTHER" id="PTHR11571">
    <property type="entry name" value="GLUTATHIONE S-TRANSFERASE"/>
    <property type="match status" value="1"/>
</dbReference>
<keyword evidence="6" id="KW-1185">Reference proteome</keyword>
<dbReference type="EMBL" id="JAKKPZ010000004">
    <property type="protein sequence ID" value="KAI1721907.1"/>
    <property type="molecule type" value="Genomic_DNA"/>
</dbReference>
<name>A0AAD4NBJ2_9BILA</name>
<dbReference type="Proteomes" id="UP001201812">
    <property type="component" value="Unassembled WGS sequence"/>
</dbReference>
<dbReference type="InterPro" id="IPR010987">
    <property type="entry name" value="Glutathione-S-Trfase_C-like"/>
</dbReference>
<comment type="caution">
    <text evidence="5">The sequence shown here is derived from an EMBL/GenBank/DDBJ whole genome shotgun (WGS) entry which is preliminary data.</text>
</comment>
<dbReference type="Pfam" id="PF14497">
    <property type="entry name" value="GST_C_3"/>
    <property type="match status" value="1"/>
</dbReference>
<dbReference type="GO" id="GO:0004364">
    <property type="term" value="F:glutathione transferase activity"/>
    <property type="evidence" value="ECO:0007669"/>
    <property type="project" value="UniProtKB-EC"/>
</dbReference>
<dbReference type="CDD" id="cd03192">
    <property type="entry name" value="GST_C_Sigma_like"/>
    <property type="match status" value="1"/>
</dbReference>
<dbReference type="AlphaFoldDB" id="A0AAD4NBJ2"/>
<dbReference type="Gene3D" id="3.40.30.10">
    <property type="entry name" value="Glutaredoxin"/>
    <property type="match status" value="1"/>
</dbReference>
<accession>A0AAD4NBJ2</accession>
<evidence type="ECO:0000256" key="2">
    <source>
        <dbReference type="ARBA" id="ARBA00022679"/>
    </source>
</evidence>
<dbReference type="PANTHER" id="PTHR11571:SF224">
    <property type="entry name" value="HEMATOPOIETIC PROSTAGLANDIN D SYNTHASE"/>
    <property type="match status" value="1"/>
</dbReference>
<dbReference type="GO" id="GO:0006749">
    <property type="term" value="P:glutathione metabolic process"/>
    <property type="evidence" value="ECO:0007669"/>
    <property type="project" value="TreeGrafter"/>
</dbReference>
<dbReference type="EC" id="2.5.1.18" evidence="1"/>
<gene>
    <name evidence="5" type="ORF">DdX_04194</name>
</gene>
<evidence type="ECO:0000259" key="4">
    <source>
        <dbReference type="PROSITE" id="PS50405"/>
    </source>
</evidence>
<feature type="domain" description="GST C-terminal" evidence="4">
    <location>
        <begin position="11"/>
        <end position="132"/>
    </location>
</feature>
<protein>
    <recommendedName>
        <fullName evidence="1">glutathione transferase</fullName>
        <ecNumber evidence="1">2.5.1.18</ecNumber>
    </recommendedName>
</protein>
<dbReference type="Gene3D" id="1.20.1050.10">
    <property type="match status" value="1"/>
</dbReference>
<evidence type="ECO:0000256" key="3">
    <source>
        <dbReference type="ARBA" id="ARBA00047960"/>
    </source>
</evidence>
<reference evidence="5" key="1">
    <citation type="submission" date="2022-01" db="EMBL/GenBank/DDBJ databases">
        <title>Genome Sequence Resource for Two Populations of Ditylenchus destructor, the Migratory Endoparasitic Phytonematode.</title>
        <authorList>
            <person name="Zhang H."/>
            <person name="Lin R."/>
            <person name="Xie B."/>
        </authorList>
    </citation>
    <scope>NUCLEOTIDE SEQUENCE</scope>
    <source>
        <strain evidence="5">BazhouSP</strain>
    </source>
</reference>
<organism evidence="5 6">
    <name type="scientific">Ditylenchus destructor</name>
    <dbReference type="NCBI Taxonomy" id="166010"/>
    <lineage>
        <taxon>Eukaryota</taxon>
        <taxon>Metazoa</taxon>
        <taxon>Ecdysozoa</taxon>
        <taxon>Nematoda</taxon>
        <taxon>Chromadorea</taxon>
        <taxon>Rhabditida</taxon>
        <taxon>Tylenchina</taxon>
        <taxon>Tylenchomorpha</taxon>
        <taxon>Sphaerularioidea</taxon>
        <taxon>Anguinidae</taxon>
        <taxon>Anguininae</taxon>
        <taxon>Ditylenchus</taxon>
    </lineage>
</organism>
<sequence length="132" mass="15174">MRARTGLAGKDDWEQAKVDEFADFHKDVQSKFHDFIFPADMAKSPEMASGAMKVAEEMFPYYERQLNTSADSGLLFPSITWADFAVADFFETIQQAYPIMWAGFPKLEEYRNKVHSLPQLSGYLHQRKVTPN</sequence>
<keyword evidence="2" id="KW-0808">Transferase</keyword>
<proteinExistence type="predicted"/>